<evidence type="ECO:0000313" key="5">
    <source>
        <dbReference type="EMBL" id="RJE18934.1"/>
    </source>
</evidence>
<dbReference type="InterPro" id="IPR029058">
    <property type="entry name" value="AB_hydrolase_fold"/>
</dbReference>
<dbReference type="EMBL" id="MVGC01000472">
    <property type="protein sequence ID" value="RJE18934.1"/>
    <property type="molecule type" value="Genomic_DNA"/>
</dbReference>
<protein>
    <recommendedName>
        <fullName evidence="3">Carboxylic ester hydrolase</fullName>
        <ecNumber evidence="3">3.1.1.-</ecNumber>
    </recommendedName>
</protein>
<evidence type="ECO:0000313" key="6">
    <source>
        <dbReference type="Proteomes" id="UP000266188"/>
    </source>
</evidence>
<evidence type="ECO:0000256" key="1">
    <source>
        <dbReference type="ARBA" id="ARBA00005964"/>
    </source>
</evidence>
<keyword evidence="2 3" id="KW-0378">Hydrolase</keyword>
<name>A0A3A2ZHX7_9EURO</name>
<dbReference type="EC" id="3.1.1.-" evidence="3"/>
<dbReference type="PROSITE" id="PS00122">
    <property type="entry name" value="CARBOXYLESTERASE_B_1"/>
    <property type="match status" value="1"/>
</dbReference>
<dbReference type="PANTHER" id="PTHR43142">
    <property type="entry name" value="CARBOXYLIC ESTER HYDROLASE"/>
    <property type="match status" value="1"/>
</dbReference>
<dbReference type="STRING" id="2070753.A0A3A2ZHX7"/>
<dbReference type="InterPro" id="IPR002018">
    <property type="entry name" value="CarbesteraseB"/>
</dbReference>
<dbReference type="InterPro" id="IPR019826">
    <property type="entry name" value="Carboxylesterase_B_AS"/>
</dbReference>
<comment type="similarity">
    <text evidence="1 3">Belongs to the type-B carboxylesterase/lipase family.</text>
</comment>
<dbReference type="OrthoDB" id="6846267at2759"/>
<dbReference type="PANTHER" id="PTHR43142:SF4">
    <property type="entry name" value="CARBOXYLIC ESTER HYDROLASE"/>
    <property type="match status" value="1"/>
</dbReference>
<sequence length="488" mass="54794">MDVHKTPYLKSLSNRGHIKGSTLTSKATNKPLCHFFGGLRYALAPSERWRRAHKLPELYSYGTRENPGQHEGLSSVCPQPGFLGPADESLWSEDCFHCNIWVPVEEPPKGGWPVLNRWSWLQFGTPNTFYSASLLGESSFKAVVIKPAYRVNLFGFLYSSELEEDAASAGETVGNHGFWDQRLALEWIKENVHLFGGNPKKITISGYSAGAYSVFHQLSHDLRQPPSKSIISQACIWSNGPGVQPKQPQETQIQFNQLLSALNIPLSLSAREKISRLRSIPAKTLLNAVNTIQIHQFRPTTDGAFISPTLLKSLDDGSFARALKARNIRIILGECKDEHFLYSIWYPPTSDTRDALYSRLLADYPKSSVDALMSIYTPTSSLPAGYKNWTDLFGKIYANMQVHTLQRGLVHSLASAGAEHLLYRYRIEFRAKCADELLRPEWEVTHTADVPLWFYGNRSTLTEDEKGIAARAIVEPFTRFVNGEENGC</sequence>
<keyword evidence="6" id="KW-1185">Reference proteome</keyword>
<dbReference type="Pfam" id="PF00135">
    <property type="entry name" value="COesterase"/>
    <property type="match status" value="1"/>
</dbReference>
<dbReference type="Gene3D" id="3.40.50.1820">
    <property type="entry name" value="alpha/beta hydrolase"/>
    <property type="match status" value="1"/>
</dbReference>
<reference evidence="6" key="1">
    <citation type="submission" date="2017-02" db="EMBL/GenBank/DDBJ databases">
        <authorList>
            <person name="Tafer H."/>
            <person name="Lopandic K."/>
        </authorList>
    </citation>
    <scope>NUCLEOTIDE SEQUENCE [LARGE SCALE GENOMIC DNA]</scope>
    <source>
        <strain evidence="6">CBS 366.77</strain>
    </source>
</reference>
<comment type="caution">
    <text evidence="5">The sequence shown here is derived from an EMBL/GenBank/DDBJ whole genome shotgun (WGS) entry which is preliminary data.</text>
</comment>
<dbReference type="GO" id="GO:0016787">
    <property type="term" value="F:hydrolase activity"/>
    <property type="evidence" value="ECO:0007669"/>
    <property type="project" value="UniProtKB-KW"/>
</dbReference>
<dbReference type="Proteomes" id="UP000266188">
    <property type="component" value="Unassembled WGS sequence"/>
</dbReference>
<organism evidence="5 6">
    <name type="scientific">Aspergillus sclerotialis</name>
    <dbReference type="NCBI Taxonomy" id="2070753"/>
    <lineage>
        <taxon>Eukaryota</taxon>
        <taxon>Fungi</taxon>
        <taxon>Dikarya</taxon>
        <taxon>Ascomycota</taxon>
        <taxon>Pezizomycotina</taxon>
        <taxon>Eurotiomycetes</taxon>
        <taxon>Eurotiomycetidae</taxon>
        <taxon>Eurotiales</taxon>
        <taxon>Aspergillaceae</taxon>
        <taxon>Aspergillus</taxon>
        <taxon>Aspergillus subgen. Polypaecilum</taxon>
    </lineage>
</organism>
<proteinExistence type="inferred from homology"/>
<evidence type="ECO:0000259" key="4">
    <source>
        <dbReference type="Pfam" id="PF00135"/>
    </source>
</evidence>
<gene>
    <name evidence="5" type="ORF">PHISCL_08736</name>
</gene>
<evidence type="ECO:0000256" key="3">
    <source>
        <dbReference type="RuleBase" id="RU361235"/>
    </source>
</evidence>
<accession>A0A3A2ZHX7</accession>
<feature type="domain" description="Carboxylesterase type B" evidence="4">
    <location>
        <begin position="15"/>
        <end position="483"/>
    </location>
</feature>
<dbReference type="SUPFAM" id="SSF53474">
    <property type="entry name" value="alpha/beta-Hydrolases"/>
    <property type="match status" value="1"/>
</dbReference>
<evidence type="ECO:0000256" key="2">
    <source>
        <dbReference type="ARBA" id="ARBA00022801"/>
    </source>
</evidence>
<dbReference type="AlphaFoldDB" id="A0A3A2ZHX7"/>